<evidence type="ECO:0000256" key="6">
    <source>
        <dbReference type="ARBA" id="ARBA00022695"/>
    </source>
</evidence>
<evidence type="ECO:0000256" key="11">
    <source>
        <dbReference type="ARBA" id="ARBA00031871"/>
    </source>
</evidence>
<keyword evidence="15" id="KW-0378">Hydrolase</keyword>
<evidence type="ECO:0000256" key="8">
    <source>
        <dbReference type="ARBA" id="ARBA00022827"/>
    </source>
</evidence>
<dbReference type="InterPro" id="IPR002500">
    <property type="entry name" value="PAPS_reduct_dom"/>
</dbReference>
<dbReference type="GO" id="GO:0003919">
    <property type="term" value="F:FMN adenylyltransferase activity"/>
    <property type="evidence" value="ECO:0007669"/>
    <property type="project" value="UniProtKB-EC"/>
</dbReference>
<organism evidence="15 16">
    <name type="scientific">Piromyces finnis</name>
    <dbReference type="NCBI Taxonomy" id="1754191"/>
    <lineage>
        <taxon>Eukaryota</taxon>
        <taxon>Fungi</taxon>
        <taxon>Fungi incertae sedis</taxon>
        <taxon>Chytridiomycota</taxon>
        <taxon>Chytridiomycota incertae sedis</taxon>
        <taxon>Neocallimastigomycetes</taxon>
        <taxon>Neocallimastigales</taxon>
        <taxon>Neocallimastigaceae</taxon>
        <taxon>Piromyces</taxon>
    </lineage>
</organism>
<keyword evidence="6" id="KW-0548">Nucleotidyltransferase</keyword>
<dbReference type="PANTHER" id="PTHR23293">
    <property type="entry name" value="FAD SYNTHETASE-RELATED FMN ADENYLYLTRANSFERASE"/>
    <property type="match status" value="1"/>
</dbReference>
<feature type="domain" description="Phosphoadenosine phosphosulphate reductase" evidence="14">
    <location>
        <begin position="103"/>
        <end position="191"/>
    </location>
</feature>
<evidence type="ECO:0000259" key="14">
    <source>
        <dbReference type="Pfam" id="PF01507"/>
    </source>
</evidence>
<feature type="region of interest" description="Disordered" evidence="13">
    <location>
        <begin position="198"/>
        <end position="235"/>
    </location>
</feature>
<keyword evidence="16" id="KW-1185">Reference proteome</keyword>
<evidence type="ECO:0000256" key="10">
    <source>
        <dbReference type="ARBA" id="ARBA00031145"/>
    </source>
</evidence>
<protein>
    <recommendedName>
        <fullName evidence="2">FAD synthase</fullName>
        <ecNumber evidence="2">2.7.7.2</ecNumber>
    </recommendedName>
    <alternativeName>
        <fullName evidence="10">FAD pyrophosphorylase</fullName>
    </alternativeName>
    <alternativeName>
        <fullName evidence="11">FMN adenylyltransferase</fullName>
    </alternativeName>
</protein>
<proteinExistence type="predicted"/>
<keyword evidence="8" id="KW-0274">FAD</keyword>
<keyword evidence="3" id="KW-0285">Flavoprotein</keyword>
<dbReference type="GO" id="GO:0016787">
    <property type="term" value="F:hydrolase activity"/>
    <property type="evidence" value="ECO:0007669"/>
    <property type="project" value="UniProtKB-KW"/>
</dbReference>
<dbReference type="EC" id="2.7.7.2" evidence="2"/>
<evidence type="ECO:0000256" key="3">
    <source>
        <dbReference type="ARBA" id="ARBA00022630"/>
    </source>
</evidence>
<dbReference type="PANTHER" id="PTHR23293:SF9">
    <property type="entry name" value="FAD SYNTHASE"/>
    <property type="match status" value="1"/>
</dbReference>
<dbReference type="GO" id="GO:0005524">
    <property type="term" value="F:ATP binding"/>
    <property type="evidence" value="ECO:0007669"/>
    <property type="project" value="UniProtKB-KW"/>
</dbReference>
<dbReference type="Gene3D" id="3.40.50.620">
    <property type="entry name" value="HUPs"/>
    <property type="match status" value="1"/>
</dbReference>
<evidence type="ECO:0000256" key="4">
    <source>
        <dbReference type="ARBA" id="ARBA00022643"/>
    </source>
</evidence>
<comment type="caution">
    <text evidence="15">The sequence shown here is derived from an EMBL/GenBank/DDBJ whole genome shotgun (WGS) entry which is preliminary data.</text>
</comment>
<dbReference type="Proteomes" id="UP000193719">
    <property type="component" value="Unassembled WGS sequence"/>
</dbReference>
<comment type="pathway">
    <text evidence="1">Cofactor biosynthesis; FAD biosynthesis; FAD from FMN: step 1/1.</text>
</comment>
<accession>A0A1Y1VID0</accession>
<feature type="compositionally biased region" description="Basic and acidic residues" evidence="13">
    <location>
        <begin position="208"/>
        <end position="223"/>
    </location>
</feature>
<keyword evidence="5" id="KW-0808">Transferase</keyword>
<gene>
    <name evidence="15" type="ORF">BCR36DRAFT_278723</name>
</gene>
<evidence type="ECO:0000256" key="1">
    <source>
        <dbReference type="ARBA" id="ARBA00004726"/>
    </source>
</evidence>
<evidence type="ECO:0000313" key="16">
    <source>
        <dbReference type="Proteomes" id="UP000193719"/>
    </source>
</evidence>
<evidence type="ECO:0000256" key="2">
    <source>
        <dbReference type="ARBA" id="ARBA00012393"/>
    </source>
</evidence>
<evidence type="ECO:0000313" key="15">
    <source>
        <dbReference type="EMBL" id="ORX57156.1"/>
    </source>
</evidence>
<dbReference type="GO" id="GO:0006747">
    <property type="term" value="P:FAD biosynthetic process"/>
    <property type="evidence" value="ECO:0007669"/>
    <property type="project" value="EnsemblFungi"/>
</dbReference>
<keyword evidence="7" id="KW-0547">Nucleotide-binding</keyword>
<evidence type="ECO:0000256" key="12">
    <source>
        <dbReference type="ARBA" id="ARBA00049494"/>
    </source>
</evidence>
<dbReference type="EMBL" id="MCFH01000006">
    <property type="protein sequence ID" value="ORX57156.1"/>
    <property type="molecule type" value="Genomic_DNA"/>
</dbReference>
<dbReference type="STRING" id="1754191.A0A1Y1VID0"/>
<reference evidence="15 16" key="1">
    <citation type="submission" date="2016-08" db="EMBL/GenBank/DDBJ databases">
        <title>Genomes of anaerobic fungi encode conserved fungal cellulosomes for biomass hydrolysis.</title>
        <authorList>
            <consortium name="DOE Joint Genome Institute"/>
            <person name="Haitjema C.H."/>
            <person name="Gilmore S.P."/>
            <person name="Henske J.K."/>
            <person name="Solomon K.V."/>
            <person name="De Groot R."/>
            <person name="Kuo A."/>
            <person name="Mondo S.J."/>
            <person name="Salamov A.A."/>
            <person name="Labutti K."/>
            <person name="Zhao Z."/>
            <person name="Chiniquy J."/>
            <person name="Barry K."/>
            <person name="Brewer H.M."/>
            <person name="Purvine S.O."/>
            <person name="Wright A.T."/>
            <person name="Boxma B."/>
            <person name="Van Alen T."/>
            <person name="Hackstein J.H."/>
            <person name="Baker S.E."/>
            <person name="Grigoriev I.V."/>
            <person name="O'Malley M.A."/>
        </authorList>
    </citation>
    <scope>NUCLEOTIDE SEQUENCE [LARGE SCALE GENOMIC DNA]</scope>
    <source>
        <strain evidence="16">finn</strain>
    </source>
</reference>
<dbReference type="OrthoDB" id="270728at2759"/>
<evidence type="ECO:0000256" key="5">
    <source>
        <dbReference type="ARBA" id="ARBA00022679"/>
    </source>
</evidence>
<comment type="catalytic activity">
    <reaction evidence="12">
        <text>FMN + ATP + H(+) = FAD + diphosphate</text>
        <dbReference type="Rhea" id="RHEA:17237"/>
        <dbReference type="ChEBI" id="CHEBI:15378"/>
        <dbReference type="ChEBI" id="CHEBI:30616"/>
        <dbReference type="ChEBI" id="CHEBI:33019"/>
        <dbReference type="ChEBI" id="CHEBI:57692"/>
        <dbReference type="ChEBI" id="CHEBI:58210"/>
        <dbReference type="EC" id="2.7.7.2"/>
    </reaction>
</comment>
<dbReference type="CDD" id="cd23948">
    <property type="entry name" value="FAD_synthase"/>
    <property type="match status" value="1"/>
</dbReference>
<dbReference type="GO" id="GO:0005737">
    <property type="term" value="C:cytoplasm"/>
    <property type="evidence" value="ECO:0007669"/>
    <property type="project" value="EnsemblFungi"/>
</dbReference>
<keyword evidence="4" id="KW-0288">FMN</keyword>
<dbReference type="InterPro" id="IPR014729">
    <property type="entry name" value="Rossmann-like_a/b/a_fold"/>
</dbReference>
<evidence type="ECO:0000256" key="13">
    <source>
        <dbReference type="SAM" id="MobiDB-lite"/>
    </source>
</evidence>
<reference evidence="15 16" key="2">
    <citation type="submission" date="2016-08" db="EMBL/GenBank/DDBJ databases">
        <title>Pervasive Adenine N6-methylation of Active Genes in Fungi.</title>
        <authorList>
            <consortium name="DOE Joint Genome Institute"/>
            <person name="Mondo S.J."/>
            <person name="Dannebaum R.O."/>
            <person name="Kuo R.C."/>
            <person name="Labutti K."/>
            <person name="Haridas S."/>
            <person name="Kuo A."/>
            <person name="Salamov A."/>
            <person name="Ahrendt S.R."/>
            <person name="Lipzen A."/>
            <person name="Sullivan W."/>
            <person name="Andreopoulos W.B."/>
            <person name="Clum A."/>
            <person name="Lindquist E."/>
            <person name="Daum C."/>
            <person name="Ramamoorthy G.K."/>
            <person name="Gryganskyi A."/>
            <person name="Culley D."/>
            <person name="Magnuson J.K."/>
            <person name="James T.Y."/>
            <person name="O'Malley M.A."/>
            <person name="Stajich J.E."/>
            <person name="Spatafora J.W."/>
            <person name="Visel A."/>
            <person name="Grigoriev I.V."/>
        </authorList>
    </citation>
    <scope>NUCLEOTIDE SEQUENCE [LARGE SCALE GENOMIC DNA]</scope>
    <source>
        <strain evidence="16">finn</strain>
    </source>
</reference>
<sequence length="235" mass="27171">MNENTTFSEKLRETVDVIDEAYERYGVFGFSFNGGKDCTVLLHLLSIGLYRYAVRHPELISPEEDLPRIPTVYIMNAYPFPEIDEYIRQAKDLYDLDLISIAEPMKDALKAFLDQRTDMKAISVGVRSTDPYSEHLQPFTPTDKGWPDFMRILPILNWDYNDVWTFLLRLNVPYCSLYEQGYTSLGGTNNTIKNPALKIETDSDEEKYEPAYKLKDGSLERMGRIRKSSSPNPIR</sequence>
<dbReference type="AlphaFoldDB" id="A0A1Y1VID0"/>
<evidence type="ECO:0000256" key="9">
    <source>
        <dbReference type="ARBA" id="ARBA00022840"/>
    </source>
</evidence>
<name>A0A1Y1VID0_9FUNG</name>
<dbReference type="SUPFAM" id="SSF52402">
    <property type="entry name" value="Adenine nucleotide alpha hydrolases-like"/>
    <property type="match status" value="1"/>
</dbReference>
<evidence type="ECO:0000256" key="7">
    <source>
        <dbReference type="ARBA" id="ARBA00022741"/>
    </source>
</evidence>
<keyword evidence="9" id="KW-0067">ATP-binding</keyword>
<dbReference type="Pfam" id="PF01507">
    <property type="entry name" value="PAPS_reduct"/>
    <property type="match status" value="1"/>
</dbReference>